<name>A0A177C181_9PLEO</name>
<dbReference type="OrthoDB" id="10542369at2759"/>
<feature type="compositionally biased region" description="Basic and acidic residues" evidence="1">
    <location>
        <begin position="344"/>
        <end position="355"/>
    </location>
</feature>
<dbReference type="AlphaFoldDB" id="A0A177C181"/>
<evidence type="ECO:0000313" key="2">
    <source>
        <dbReference type="EMBL" id="OAG00639.1"/>
    </source>
</evidence>
<protein>
    <submittedName>
        <fullName evidence="2">Uncharacterized protein</fullName>
    </submittedName>
</protein>
<accession>A0A177C181</accession>
<feature type="region of interest" description="Disordered" evidence="1">
    <location>
        <begin position="315"/>
        <end position="360"/>
    </location>
</feature>
<dbReference type="EMBL" id="KV441559">
    <property type="protein sequence ID" value="OAG00639.1"/>
    <property type="molecule type" value="Genomic_DNA"/>
</dbReference>
<feature type="compositionally biased region" description="Pro residues" evidence="1">
    <location>
        <begin position="47"/>
        <end position="57"/>
    </location>
</feature>
<gene>
    <name evidence="2" type="ORF">CC84DRAFT_1180627</name>
</gene>
<reference evidence="2 3" key="1">
    <citation type="submission" date="2016-05" db="EMBL/GenBank/DDBJ databases">
        <title>Comparative analysis of secretome profiles of manganese(II)-oxidizing ascomycete fungi.</title>
        <authorList>
            <consortium name="DOE Joint Genome Institute"/>
            <person name="Zeiner C.A."/>
            <person name="Purvine S.O."/>
            <person name="Zink E.M."/>
            <person name="Wu S."/>
            <person name="Pasa-Tolic L."/>
            <person name="Chaput D.L."/>
            <person name="Haridas S."/>
            <person name="Grigoriev I.V."/>
            <person name="Santelli C.M."/>
            <person name="Hansel C.M."/>
        </authorList>
    </citation>
    <scope>NUCLEOTIDE SEQUENCE [LARGE SCALE GENOMIC DNA]</scope>
    <source>
        <strain evidence="2 3">AP3s5-JAC2a</strain>
    </source>
</reference>
<dbReference type="InParanoid" id="A0A177C181"/>
<feature type="region of interest" description="Disordered" evidence="1">
    <location>
        <begin position="1"/>
        <end position="105"/>
    </location>
</feature>
<proteinExistence type="predicted"/>
<dbReference type="RefSeq" id="XP_018031004.1">
    <property type="nucleotide sequence ID" value="XM_018180490.1"/>
</dbReference>
<dbReference type="GeneID" id="28763976"/>
<evidence type="ECO:0000313" key="3">
    <source>
        <dbReference type="Proteomes" id="UP000077069"/>
    </source>
</evidence>
<feature type="compositionally biased region" description="Polar residues" evidence="1">
    <location>
        <begin position="324"/>
        <end position="336"/>
    </location>
</feature>
<organism evidence="2 3">
    <name type="scientific">Paraphaeosphaeria sporulosa</name>
    <dbReference type="NCBI Taxonomy" id="1460663"/>
    <lineage>
        <taxon>Eukaryota</taxon>
        <taxon>Fungi</taxon>
        <taxon>Dikarya</taxon>
        <taxon>Ascomycota</taxon>
        <taxon>Pezizomycotina</taxon>
        <taxon>Dothideomycetes</taxon>
        <taxon>Pleosporomycetidae</taxon>
        <taxon>Pleosporales</taxon>
        <taxon>Massarineae</taxon>
        <taxon>Didymosphaeriaceae</taxon>
        <taxon>Paraphaeosphaeria</taxon>
    </lineage>
</organism>
<keyword evidence="3" id="KW-1185">Reference proteome</keyword>
<feature type="compositionally biased region" description="Polar residues" evidence="1">
    <location>
        <begin position="62"/>
        <end position="73"/>
    </location>
</feature>
<sequence length="507" mass="54305">MSNLLPPPVVRIASEPLPRHRSLSHAYEGQRSPGGSGGPFGVLPETLHPPIPPPTLPSLPECQTQSGADSSRGISHLPPPPGVIGVVLPPPPPPGTAHVTSGGFPPSLLTKERRRFIGISDGLLLPPPPGFVHVAPEPAPRPIFPRPLPSLPAYNGQRVPGGPGGAGCLLDLEFSFQLQRWNLSNRLGLLWDYPPILEHESLESLEHWRRLGSLQLNLNQDDQLISRCLPNLVQVASTHALVKIRSLLNPAQDASIHTDHHIPHAESLSAAAARSREAVDPSGPGDAAVAPISLISTAPPSHSLSAVLASRREAVDPNGYPDSPISSTEVSNTPPWSNGPHPQSEPDLHLDRHDISPNLAPSHRLSLPPVPSFEDLSTLPAIVAQKLQYSAQLSLSTACASSSGPQYELVEEDYMPGRPEPVSAKVNGPFMSRHTANFEAAKMFTHRFWEQVMVKGQVFEAHIGEAGILTMVIRYEDGRGRKGETSVFVRRKGWPGAISGPAGVPQP</sequence>
<evidence type="ECO:0000256" key="1">
    <source>
        <dbReference type="SAM" id="MobiDB-lite"/>
    </source>
</evidence>
<feature type="compositionally biased region" description="Pro residues" evidence="1">
    <location>
        <begin position="77"/>
        <end position="95"/>
    </location>
</feature>
<dbReference type="Proteomes" id="UP000077069">
    <property type="component" value="Unassembled WGS sequence"/>
</dbReference>